<dbReference type="Proteomes" id="UP001181622">
    <property type="component" value="Unassembled WGS sequence"/>
</dbReference>
<feature type="compositionally biased region" description="Basic and acidic residues" evidence="1">
    <location>
        <begin position="60"/>
        <end position="73"/>
    </location>
</feature>
<feature type="chain" id="PRO_5046078233" description="Lipoprotein" evidence="2">
    <location>
        <begin position="30"/>
        <end position="73"/>
    </location>
</feature>
<protein>
    <recommendedName>
        <fullName evidence="5">Lipoprotein</fullName>
    </recommendedName>
</protein>
<gene>
    <name evidence="3" type="ORF">IHQ68_04190</name>
</gene>
<evidence type="ECO:0000313" key="4">
    <source>
        <dbReference type="Proteomes" id="UP001181622"/>
    </source>
</evidence>
<organism evidence="3 4">
    <name type="scientific">Chelatococcus sambhunathii</name>
    <dbReference type="NCBI Taxonomy" id="363953"/>
    <lineage>
        <taxon>Bacteria</taxon>
        <taxon>Pseudomonadati</taxon>
        <taxon>Pseudomonadota</taxon>
        <taxon>Alphaproteobacteria</taxon>
        <taxon>Hyphomicrobiales</taxon>
        <taxon>Chelatococcaceae</taxon>
        <taxon>Chelatococcus</taxon>
    </lineage>
</organism>
<proteinExistence type="predicted"/>
<name>A0ABU1DD22_9HYPH</name>
<keyword evidence="4" id="KW-1185">Reference proteome</keyword>
<dbReference type="RefSeq" id="WP_309389147.1">
    <property type="nucleotide sequence ID" value="NZ_JADBEO010000006.1"/>
</dbReference>
<evidence type="ECO:0000313" key="3">
    <source>
        <dbReference type="EMBL" id="MDR4305825.1"/>
    </source>
</evidence>
<reference evidence="3" key="1">
    <citation type="submission" date="2020-10" db="EMBL/GenBank/DDBJ databases">
        <authorList>
            <person name="Abbas A."/>
            <person name="Razzaq R."/>
            <person name="Waqas M."/>
            <person name="Abbas N."/>
            <person name="Nielsen T.K."/>
            <person name="Hansen L.H."/>
            <person name="Hussain S."/>
            <person name="Shahid M."/>
        </authorList>
    </citation>
    <scope>NUCLEOTIDE SEQUENCE</scope>
    <source>
        <strain evidence="3">S14</strain>
    </source>
</reference>
<evidence type="ECO:0008006" key="5">
    <source>
        <dbReference type="Google" id="ProtNLM"/>
    </source>
</evidence>
<comment type="caution">
    <text evidence="3">The sequence shown here is derived from an EMBL/GenBank/DDBJ whole genome shotgun (WGS) entry which is preliminary data.</text>
</comment>
<evidence type="ECO:0000256" key="1">
    <source>
        <dbReference type="SAM" id="MobiDB-lite"/>
    </source>
</evidence>
<dbReference type="EMBL" id="JADBEO010000006">
    <property type="protein sequence ID" value="MDR4305825.1"/>
    <property type="molecule type" value="Genomic_DNA"/>
</dbReference>
<feature type="region of interest" description="Disordered" evidence="1">
    <location>
        <begin position="24"/>
        <end position="73"/>
    </location>
</feature>
<accession>A0ABU1DD22</accession>
<keyword evidence="2" id="KW-0732">Signal</keyword>
<feature type="signal peptide" evidence="2">
    <location>
        <begin position="1"/>
        <end position="29"/>
    </location>
</feature>
<evidence type="ECO:0000256" key="2">
    <source>
        <dbReference type="SAM" id="SignalP"/>
    </source>
</evidence>
<sequence>MDKTTKQTALFFGFLASAMTCASTQPVQAASPAQGRTAVERQAPDLTKTAARAQPGVVRDAPRTTASERRDRS</sequence>